<dbReference type="HAMAP" id="MF_00376">
    <property type="entry name" value="Dephospho_CoA_kinase"/>
    <property type="match status" value="1"/>
</dbReference>
<dbReference type="InterPro" id="IPR001977">
    <property type="entry name" value="Depp_CoAkinase"/>
</dbReference>
<evidence type="ECO:0000256" key="3">
    <source>
        <dbReference type="SAM" id="MobiDB-lite"/>
    </source>
</evidence>
<dbReference type="InterPro" id="IPR027417">
    <property type="entry name" value="P-loop_NTPase"/>
</dbReference>
<keyword evidence="1" id="KW-0547">Nucleotide-binding</keyword>
<evidence type="ECO:0000256" key="1">
    <source>
        <dbReference type="ARBA" id="ARBA00022741"/>
    </source>
</evidence>
<dbReference type="Gene3D" id="3.40.50.300">
    <property type="entry name" value="P-loop containing nucleotide triphosphate hydrolases"/>
    <property type="match status" value="1"/>
</dbReference>
<name>A0ABD3R8T6_9STRA</name>
<dbReference type="GO" id="GO:0005524">
    <property type="term" value="F:ATP binding"/>
    <property type="evidence" value="ECO:0007669"/>
    <property type="project" value="UniProtKB-KW"/>
</dbReference>
<dbReference type="PROSITE" id="PS51219">
    <property type="entry name" value="DPCK"/>
    <property type="match status" value="1"/>
</dbReference>
<dbReference type="SUPFAM" id="SSF52540">
    <property type="entry name" value="P-loop containing nucleoside triphosphate hydrolases"/>
    <property type="match status" value="1"/>
</dbReference>
<comment type="caution">
    <text evidence="4">The sequence shown here is derived from an EMBL/GenBank/DDBJ whole genome shotgun (WGS) entry which is preliminary data.</text>
</comment>
<evidence type="ECO:0000313" key="4">
    <source>
        <dbReference type="EMBL" id="KAL3809344.1"/>
    </source>
</evidence>
<dbReference type="AlphaFoldDB" id="A0ABD3R8T6"/>
<dbReference type="PANTHER" id="PTHR10695">
    <property type="entry name" value="DEPHOSPHO-COA KINASE-RELATED"/>
    <property type="match status" value="1"/>
</dbReference>
<dbReference type="Pfam" id="PF01121">
    <property type="entry name" value="CoaE"/>
    <property type="match status" value="1"/>
</dbReference>
<dbReference type="Proteomes" id="UP001530377">
    <property type="component" value="Unassembled WGS sequence"/>
</dbReference>
<evidence type="ECO:0008006" key="6">
    <source>
        <dbReference type="Google" id="ProtNLM"/>
    </source>
</evidence>
<dbReference type="CDD" id="cd02022">
    <property type="entry name" value="DPCK"/>
    <property type="match status" value="1"/>
</dbReference>
<gene>
    <name evidence="4" type="ORF">ACHAXA_009052</name>
</gene>
<dbReference type="NCBIfam" id="TIGR00152">
    <property type="entry name" value="dephospho-CoA kinase"/>
    <property type="match status" value="1"/>
</dbReference>
<keyword evidence="2" id="KW-0067">ATP-binding</keyword>
<evidence type="ECO:0000313" key="5">
    <source>
        <dbReference type="Proteomes" id="UP001530377"/>
    </source>
</evidence>
<dbReference type="EMBL" id="JALLPB020000416">
    <property type="protein sequence ID" value="KAL3809344.1"/>
    <property type="molecule type" value="Genomic_DNA"/>
</dbReference>
<evidence type="ECO:0000256" key="2">
    <source>
        <dbReference type="ARBA" id="ARBA00022840"/>
    </source>
</evidence>
<feature type="region of interest" description="Disordered" evidence="3">
    <location>
        <begin position="234"/>
        <end position="255"/>
    </location>
</feature>
<keyword evidence="5" id="KW-1185">Reference proteome</keyword>
<protein>
    <recommendedName>
        <fullName evidence="6">Dephospho-CoA kinase</fullName>
    </recommendedName>
</protein>
<dbReference type="PANTHER" id="PTHR10695:SF46">
    <property type="entry name" value="BIFUNCTIONAL COENZYME A SYNTHASE-RELATED"/>
    <property type="match status" value="1"/>
</dbReference>
<proteinExistence type="inferred from homology"/>
<sequence length="293" mass="32122">MKRHGHALLFVLPFRRQITHQPSLARRRNHVVMAGERIEGNDGGDERTDSGGGGMKILGICGGIGSGKSTACRLMVDSLGCAARIDADMLAHAVYEPGSKASEEIVSEFGGDVVLHSSDDSVHIDRKKLGAIVFSDPASMSKLERIVWPHVRGKIEERIGEIEREYRRPDADATNNIIVVEAALLLETDWHDLFDGLWVIRSSASAATRRITETRGLTEGEALIRIRAQDRRRGIGRSGRDDDDDDGGNNDELRDEIKNGVVTAVIRNDGSMGDLEESLRKALFDPSSFKRGA</sequence>
<organism evidence="4 5">
    <name type="scientific">Cyclostephanos tholiformis</name>
    <dbReference type="NCBI Taxonomy" id="382380"/>
    <lineage>
        <taxon>Eukaryota</taxon>
        <taxon>Sar</taxon>
        <taxon>Stramenopiles</taxon>
        <taxon>Ochrophyta</taxon>
        <taxon>Bacillariophyta</taxon>
        <taxon>Coscinodiscophyceae</taxon>
        <taxon>Thalassiosirophycidae</taxon>
        <taxon>Stephanodiscales</taxon>
        <taxon>Stephanodiscaceae</taxon>
        <taxon>Cyclostephanos</taxon>
    </lineage>
</organism>
<accession>A0ABD3R8T6</accession>
<reference evidence="4 5" key="1">
    <citation type="submission" date="2024-10" db="EMBL/GenBank/DDBJ databases">
        <title>Updated reference genomes for cyclostephanoid diatoms.</title>
        <authorList>
            <person name="Roberts W.R."/>
            <person name="Alverson A.J."/>
        </authorList>
    </citation>
    <scope>NUCLEOTIDE SEQUENCE [LARGE SCALE GENOMIC DNA]</scope>
    <source>
        <strain evidence="4 5">AJA228-03</strain>
    </source>
</reference>